<evidence type="ECO:0000313" key="3">
    <source>
        <dbReference type="Proteomes" id="UP000229615"/>
    </source>
</evidence>
<dbReference type="EMBL" id="PFBB01000023">
    <property type="protein sequence ID" value="PIR88465.1"/>
    <property type="molecule type" value="Genomic_DNA"/>
</dbReference>
<gene>
    <name evidence="2" type="ORF">COU09_02210</name>
</gene>
<name>A0A2H0URQ7_9BACT</name>
<dbReference type="InterPro" id="IPR001845">
    <property type="entry name" value="HTH_ArsR_DNA-bd_dom"/>
</dbReference>
<proteinExistence type="predicted"/>
<dbReference type="Pfam" id="PF13412">
    <property type="entry name" value="HTH_24"/>
    <property type="match status" value="1"/>
</dbReference>
<dbReference type="GO" id="GO:0003700">
    <property type="term" value="F:DNA-binding transcription factor activity"/>
    <property type="evidence" value="ECO:0007669"/>
    <property type="project" value="InterPro"/>
</dbReference>
<dbReference type="InterPro" id="IPR036388">
    <property type="entry name" value="WH-like_DNA-bd_sf"/>
</dbReference>
<dbReference type="AlphaFoldDB" id="A0A2H0URQ7"/>
<comment type="caution">
    <text evidence="2">The sequence shown here is derived from an EMBL/GenBank/DDBJ whole genome shotgun (WGS) entry which is preliminary data.</text>
</comment>
<sequence>MAKSRDQYHRMQRFVRGFSNHRRIEILLYLNEHKGASVVDVAEALGVKLNTISAHVIRLANANLVWKHSDGVAAKCELSREGESVVKFLKLFL</sequence>
<dbReference type="InterPro" id="IPR036390">
    <property type="entry name" value="WH_DNA-bd_sf"/>
</dbReference>
<protein>
    <recommendedName>
        <fullName evidence="1">HTH arsR-type domain-containing protein</fullName>
    </recommendedName>
</protein>
<reference evidence="3" key="1">
    <citation type="submission" date="2017-09" db="EMBL/GenBank/DDBJ databases">
        <title>Depth-based differentiation of microbial function through sediment-hosted aquifers and enrichment of novel symbionts in the deep terrestrial subsurface.</title>
        <authorList>
            <person name="Probst A.J."/>
            <person name="Ladd B."/>
            <person name="Jarett J.K."/>
            <person name="Geller-Mcgrath D.E."/>
            <person name="Sieber C.M.K."/>
            <person name="Emerson J.B."/>
            <person name="Anantharaman K."/>
            <person name="Thomas B.C."/>
            <person name="Malmstrom R."/>
            <person name="Stieglmeier M."/>
            <person name="Klingl A."/>
            <person name="Woyke T."/>
            <person name="Ryan C.M."/>
            <person name="Banfield J.F."/>
        </authorList>
    </citation>
    <scope>NUCLEOTIDE SEQUENCE [LARGE SCALE GENOMIC DNA]</scope>
</reference>
<evidence type="ECO:0000259" key="1">
    <source>
        <dbReference type="PROSITE" id="PS50987"/>
    </source>
</evidence>
<dbReference type="PROSITE" id="PS50987">
    <property type="entry name" value="HTH_ARSR_2"/>
    <property type="match status" value="1"/>
</dbReference>
<dbReference type="CDD" id="cd00090">
    <property type="entry name" value="HTH_ARSR"/>
    <property type="match status" value="1"/>
</dbReference>
<dbReference type="SUPFAM" id="SSF46785">
    <property type="entry name" value="Winged helix' DNA-binding domain"/>
    <property type="match status" value="1"/>
</dbReference>
<dbReference type="InterPro" id="IPR011991">
    <property type="entry name" value="ArsR-like_HTH"/>
</dbReference>
<organism evidence="2 3">
    <name type="scientific">Candidatus Harrisonbacteria bacterium CG10_big_fil_rev_8_21_14_0_10_44_23</name>
    <dbReference type="NCBI Taxonomy" id="1974585"/>
    <lineage>
        <taxon>Bacteria</taxon>
        <taxon>Candidatus Harrisoniibacteriota</taxon>
    </lineage>
</organism>
<dbReference type="Gene3D" id="1.10.10.10">
    <property type="entry name" value="Winged helix-like DNA-binding domain superfamily/Winged helix DNA-binding domain"/>
    <property type="match status" value="1"/>
</dbReference>
<dbReference type="Proteomes" id="UP000229615">
    <property type="component" value="Unassembled WGS sequence"/>
</dbReference>
<accession>A0A2H0URQ7</accession>
<feature type="domain" description="HTH arsR-type" evidence="1">
    <location>
        <begin position="3"/>
        <end position="93"/>
    </location>
</feature>
<evidence type="ECO:0000313" key="2">
    <source>
        <dbReference type="EMBL" id="PIR88465.1"/>
    </source>
</evidence>